<name>A0A4W5KUV0_9TELE</name>
<dbReference type="InterPro" id="IPR051785">
    <property type="entry name" value="MMCE/EMCE_epimerase"/>
</dbReference>
<dbReference type="PANTHER" id="PTHR43048:SF3">
    <property type="entry name" value="METHYLMALONYL-COA EPIMERASE, MITOCHONDRIAL"/>
    <property type="match status" value="1"/>
</dbReference>
<evidence type="ECO:0000313" key="4">
    <source>
        <dbReference type="Ensembl" id="ENSHHUP00000015916.1"/>
    </source>
</evidence>
<dbReference type="PANTHER" id="PTHR43048">
    <property type="entry name" value="METHYLMALONYL-COA EPIMERASE"/>
    <property type="match status" value="1"/>
</dbReference>
<dbReference type="CDD" id="cd07249">
    <property type="entry name" value="MMCE"/>
    <property type="match status" value="1"/>
</dbReference>
<dbReference type="GeneTree" id="ENSGT00940000153941"/>
<organism evidence="4 5">
    <name type="scientific">Hucho hucho</name>
    <name type="common">huchen</name>
    <dbReference type="NCBI Taxonomy" id="62062"/>
    <lineage>
        <taxon>Eukaryota</taxon>
        <taxon>Metazoa</taxon>
        <taxon>Chordata</taxon>
        <taxon>Craniata</taxon>
        <taxon>Vertebrata</taxon>
        <taxon>Euteleostomi</taxon>
        <taxon>Actinopterygii</taxon>
        <taxon>Neopterygii</taxon>
        <taxon>Teleostei</taxon>
        <taxon>Protacanthopterygii</taxon>
        <taxon>Salmoniformes</taxon>
        <taxon>Salmonidae</taxon>
        <taxon>Salmoninae</taxon>
        <taxon>Hucho</taxon>
    </lineage>
</organism>
<dbReference type="SUPFAM" id="SSF54593">
    <property type="entry name" value="Glyoxalase/Bleomycin resistance protein/Dihydroxybiphenyl dioxygenase"/>
    <property type="match status" value="1"/>
</dbReference>
<evidence type="ECO:0000256" key="1">
    <source>
        <dbReference type="ARBA" id="ARBA00009308"/>
    </source>
</evidence>
<sequence length="169" mass="18818">TDKSVVTVTLDTEIIKFVIPFFLTSPCKMSTKSFWITPKIEHIGIAVKNLEVSNLLFEKLFGAPAYKQEEVASEGVKTSFFMNGPNKIELLEATNPESPIAKFLEKKGEGIHHIAFDVEDILSEIERLKSEGFTVLNEIPKKGADNKLVAFLHPKGTNGVLIELCQEIK</sequence>
<comment type="similarity">
    <text evidence="1">Belongs to the methylmalonyl-CoA epimerase family.</text>
</comment>
<proteinExistence type="inferred from homology"/>
<dbReference type="Gene3D" id="3.10.180.10">
    <property type="entry name" value="2,3-Dihydroxybiphenyl 1,2-Dioxygenase, domain 1"/>
    <property type="match status" value="1"/>
</dbReference>
<dbReference type="Ensembl" id="ENSHHUT00000016475.1">
    <property type="protein sequence ID" value="ENSHHUP00000015916.1"/>
    <property type="gene ID" value="ENSHHUG00000009901.1"/>
</dbReference>
<dbReference type="PROSITE" id="PS51819">
    <property type="entry name" value="VOC"/>
    <property type="match status" value="1"/>
</dbReference>
<accession>A0A4W5KUV0</accession>
<dbReference type="InterPro" id="IPR037523">
    <property type="entry name" value="VOC_core"/>
</dbReference>
<evidence type="ECO:0000259" key="3">
    <source>
        <dbReference type="PROSITE" id="PS51819"/>
    </source>
</evidence>
<dbReference type="STRING" id="62062.ENSHHUP00000015916"/>
<dbReference type="Proteomes" id="UP000314982">
    <property type="component" value="Unassembled WGS sequence"/>
</dbReference>
<dbReference type="GO" id="GO:0004493">
    <property type="term" value="F:methylmalonyl-CoA epimerase activity"/>
    <property type="evidence" value="ECO:0007669"/>
    <property type="project" value="TreeGrafter"/>
</dbReference>
<dbReference type="InterPro" id="IPR017515">
    <property type="entry name" value="MeMalonyl-CoA_epimerase"/>
</dbReference>
<feature type="domain" description="VOC" evidence="3">
    <location>
        <begin position="39"/>
        <end position="167"/>
    </location>
</feature>
<evidence type="ECO:0000313" key="5">
    <source>
        <dbReference type="Proteomes" id="UP000314982"/>
    </source>
</evidence>
<dbReference type="GO" id="GO:0046872">
    <property type="term" value="F:metal ion binding"/>
    <property type="evidence" value="ECO:0007669"/>
    <property type="project" value="UniProtKB-KW"/>
</dbReference>
<keyword evidence="2" id="KW-0479">Metal-binding</keyword>
<reference evidence="4" key="2">
    <citation type="submission" date="2025-08" db="UniProtKB">
        <authorList>
            <consortium name="Ensembl"/>
        </authorList>
    </citation>
    <scope>IDENTIFICATION</scope>
</reference>
<protein>
    <recommendedName>
        <fullName evidence="3">VOC domain-containing protein</fullName>
    </recommendedName>
</protein>
<dbReference type="Pfam" id="PF13669">
    <property type="entry name" value="Glyoxalase_4"/>
    <property type="match status" value="1"/>
</dbReference>
<dbReference type="NCBIfam" id="TIGR03081">
    <property type="entry name" value="metmalonyl_epim"/>
    <property type="match status" value="1"/>
</dbReference>
<reference evidence="4" key="3">
    <citation type="submission" date="2025-09" db="UniProtKB">
        <authorList>
            <consortium name="Ensembl"/>
        </authorList>
    </citation>
    <scope>IDENTIFICATION</scope>
</reference>
<dbReference type="InterPro" id="IPR029068">
    <property type="entry name" value="Glyas_Bleomycin-R_OHBP_Dase"/>
</dbReference>
<dbReference type="GO" id="GO:0046491">
    <property type="term" value="P:L-methylmalonyl-CoA metabolic process"/>
    <property type="evidence" value="ECO:0007669"/>
    <property type="project" value="TreeGrafter"/>
</dbReference>
<evidence type="ECO:0000256" key="2">
    <source>
        <dbReference type="ARBA" id="ARBA00022723"/>
    </source>
</evidence>
<keyword evidence="5" id="KW-1185">Reference proteome</keyword>
<reference evidence="5" key="1">
    <citation type="submission" date="2018-06" db="EMBL/GenBank/DDBJ databases">
        <title>Genome assembly of Danube salmon.</title>
        <authorList>
            <person name="Macqueen D.J."/>
            <person name="Gundappa M.K."/>
        </authorList>
    </citation>
    <scope>NUCLEOTIDE SEQUENCE [LARGE SCALE GENOMIC DNA]</scope>
</reference>
<dbReference type="AlphaFoldDB" id="A0A4W5KUV0"/>